<organism evidence="6 7">
    <name type="scientific">Microbacterium ulmi</name>
    <dbReference type="NCBI Taxonomy" id="179095"/>
    <lineage>
        <taxon>Bacteria</taxon>
        <taxon>Bacillati</taxon>
        <taxon>Actinomycetota</taxon>
        <taxon>Actinomycetes</taxon>
        <taxon>Micrococcales</taxon>
        <taxon>Microbacteriaceae</taxon>
        <taxon>Microbacterium</taxon>
    </lineage>
</organism>
<dbReference type="Gene3D" id="3.90.700.10">
    <property type="entry name" value="Succinate dehydrogenase/fumarate reductase flavoprotein, catalytic domain"/>
    <property type="match status" value="1"/>
</dbReference>
<evidence type="ECO:0000256" key="2">
    <source>
        <dbReference type="ARBA" id="ARBA00022630"/>
    </source>
</evidence>
<dbReference type="InterPro" id="IPR050315">
    <property type="entry name" value="FAD-oxidoreductase_2"/>
</dbReference>
<dbReference type="RefSeq" id="WP_167037941.1">
    <property type="nucleotide sequence ID" value="NZ_BAAANA010000001.1"/>
</dbReference>
<keyword evidence="3" id="KW-0274">FAD</keyword>
<evidence type="ECO:0000313" key="6">
    <source>
        <dbReference type="EMBL" id="NNH03188.1"/>
    </source>
</evidence>
<feature type="domain" description="FAD-dependent oxidoreductase 2 FAD-binding" evidence="5">
    <location>
        <begin position="7"/>
        <end position="452"/>
    </location>
</feature>
<evidence type="ECO:0000256" key="1">
    <source>
        <dbReference type="ARBA" id="ARBA00001974"/>
    </source>
</evidence>
<dbReference type="PRINTS" id="PR00419">
    <property type="entry name" value="ADXRDTASE"/>
</dbReference>
<accession>A0A7Y2PZD7</accession>
<dbReference type="Pfam" id="PF00890">
    <property type="entry name" value="FAD_binding_2"/>
    <property type="match status" value="1"/>
</dbReference>
<proteinExistence type="predicted"/>
<dbReference type="EMBL" id="JABEMB010000004">
    <property type="protein sequence ID" value="NNH03188.1"/>
    <property type="molecule type" value="Genomic_DNA"/>
</dbReference>
<evidence type="ECO:0000256" key="4">
    <source>
        <dbReference type="ARBA" id="ARBA00023002"/>
    </source>
</evidence>
<dbReference type="InterPro" id="IPR003953">
    <property type="entry name" value="FAD-dep_OxRdtase_2_FAD-bd"/>
</dbReference>
<keyword evidence="4" id="KW-0560">Oxidoreductase</keyword>
<dbReference type="InterPro" id="IPR027477">
    <property type="entry name" value="Succ_DH/fumarate_Rdtase_cat_sf"/>
</dbReference>
<dbReference type="Gene3D" id="3.50.50.60">
    <property type="entry name" value="FAD/NAD(P)-binding domain"/>
    <property type="match status" value="3"/>
</dbReference>
<evidence type="ECO:0000259" key="5">
    <source>
        <dbReference type="Pfam" id="PF00890"/>
    </source>
</evidence>
<dbReference type="InterPro" id="IPR036188">
    <property type="entry name" value="FAD/NAD-bd_sf"/>
</dbReference>
<evidence type="ECO:0000313" key="7">
    <source>
        <dbReference type="Proteomes" id="UP000543598"/>
    </source>
</evidence>
<reference evidence="6 7" key="1">
    <citation type="submission" date="2020-05" db="EMBL/GenBank/DDBJ databases">
        <title>MicrobeNet Type strains.</title>
        <authorList>
            <person name="Nicholson A.C."/>
        </authorList>
    </citation>
    <scope>NUCLEOTIDE SEQUENCE [LARGE SCALE GENOMIC DNA]</scope>
    <source>
        <strain evidence="6 7">JCM 14282</strain>
    </source>
</reference>
<keyword evidence="7" id="KW-1185">Reference proteome</keyword>
<evidence type="ECO:0000256" key="3">
    <source>
        <dbReference type="ARBA" id="ARBA00022827"/>
    </source>
</evidence>
<keyword evidence="2" id="KW-0285">Flavoprotein</keyword>
<dbReference type="AlphaFoldDB" id="A0A7Y2PZD7"/>
<dbReference type="SUPFAM" id="SSF51905">
    <property type="entry name" value="FAD/NAD(P)-binding domain"/>
    <property type="match status" value="1"/>
</dbReference>
<dbReference type="PANTHER" id="PTHR43400">
    <property type="entry name" value="FUMARATE REDUCTASE"/>
    <property type="match status" value="1"/>
</dbReference>
<dbReference type="GO" id="GO:0033765">
    <property type="term" value="F:steroid dehydrogenase activity, acting on the CH-CH group of donors"/>
    <property type="evidence" value="ECO:0007669"/>
    <property type="project" value="UniProtKB-ARBA"/>
</dbReference>
<comment type="caution">
    <text evidence="6">The sequence shown here is derived from an EMBL/GenBank/DDBJ whole genome shotgun (WGS) entry which is preliminary data.</text>
</comment>
<protein>
    <submittedName>
        <fullName evidence="6">FAD-dependent oxidoreductase</fullName>
    </submittedName>
</protein>
<sequence>MTRDAEVVVVGAGAAGLAAAVSAAQRGLDVVVLERQPHIGGTTRLSVGSFTAAGSSLQRRAGILDDAAGFVEDMRRFDPGLLSGDAPHLRELYAQHSGATIDWLLGIGVTFAGPFLEPPHRTPRMHNVVPDSRAYIARLDAAARAAGVCIRREAEVTGLVVDGEGVSGVSVRVDGRQEDVRARRGVVLATGDFSASDALRAEHLTAAARGARPVNPAALGLGHRLAGEVGGELVGMEHVFGPQLRFPPPDRPGLLSRLPLWRWLCSLEAEAIARMPRGVLAAIAKQFLVAHMSPTAEFLSSGAVLVNREGVPVASGMPPADALALEPGATGYILLSEAIAQRFDKAPHHISTAPGIAFAYFRDYERGRPDLVARGGSAIELGRRLGVDPDRIQRSLASSHLRGSYIALGPVHSMLTVTEGAIRVDDRLRVMRPDGSAISGLHAVGGVGQGGMLLLGHGHHIGWALTSGRVVGGLL</sequence>
<dbReference type="Proteomes" id="UP000543598">
    <property type="component" value="Unassembled WGS sequence"/>
</dbReference>
<comment type="cofactor">
    <cofactor evidence="1">
        <name>FAD</name>
        <dbReference type="ChEBI" id="CHEBI:57692"/>
    </cofactor>
</comment>
<dbReference type="PANTHER" id="PTHR43400:SF7">
    <property type="entry name" value="FAD-DEPENDENT OXIDOREDUCTASE 2 FAD BINDING DOMAIN-CONTAINING PROTEIN"/>
    <property type="match status" value="1"/>
</dbReference>
<gene>
    <name evidence="6" type="ORF">HLA99_04890</name>
</gene>
<name>A0A7Y2PZD7_9MICO</name>